<evidence type="ECO:0000256" key="3">
    <source>
        <dbReference type="ARBA" id="ARBA00022729"/>
    </source>
</evidence>
<dbReference type="AlphaFoldDB" id="A0A9X0TPH0"/>
<evidence type="ECO:0000313" key="7">
    <source>
        <dbReference type="EMBL" id="MBA8777546.1"/>
    </source>
</evidence>
<dbReference type="RefSeq" id="WP_182281314.1">
    <property type="nucleotide sequence ID" value="NZ_JABBKZ010000003.1"/>
</dbReference>
<reference evidence="7 8" key="1">
    <citation type="journal article" date="2020" name="Access Microbiol">
        <title>Isolation and genome sequencing of Staphylococcus schleiferi subspecies coagulans from Antarctic seals.</title>
        <authorList>
            <person name="Foster G."/>
            <person name="Robb A."/>
            <person name="Paterson G.K."/>
        </authorList>
    </citation>
    <scope>NUCLEOTIDE SEQUENCE [LARGE SCALE GENOMIC DNA]</scope>
    <source>
        <strain evidence="7 8">M615/02/4</strain>
    </source>
</reference>
<dbReference type="Gene3D" id="3.90.76.10">
    <property type="entry name" value="Dipeptide-binding Protein, Domain 1"/>
    <property type="match status" value="1"/>
</dbReference>
<comment type="similarity">
    <text evidence="1">Belongs to the bacterial solute-binding protein 5 family.</text>
</comment>
<keyword evidence="3 5" id="KW-0732">Signal</keyword>
<organism evidence="7 8">
    <name type="scientific">Staphylococcus coagulans</name>
    <dbReference type="NCBI Taxonomy" id="74706"/>
    <lineage>
        <taxon>Bacteria</taxon>
        <taxon>Bacillati</taxon>
        <taxon>Bacillota</taxon>
        <taxon>Bacilli</taxon>
        <taxon>Bacillales</taxon>
        <taxon>Staphylococcaceae</taxon>
        <taxon>Staphylococcus</taxon>
    </lineage>
</organism>
<dbReference type="PROSITE" id="PS51257">
    <property type="entry name" value="PROKAR_LIPOPROTEIN"/>
    <property type="match status" value="1"/>
</dbReference>
<name>A0A9X0TPH0_9STAP</name>
<dbReference type="InterPro" id="IPR050034">
    <property type="entry name" value="Opp4A"/>
</dbReference>
<gene>
    <name evidence="7" type="ORF">HR081_11765</name>
</gene>
<comment type="caution">
    <text evidence="7">The sequence shown here is derived from an EMBL/GenBank/DDBJ whole genome shotgun (WGS) entry which is preliminary data.</text>
</comment>
<proteinExistence type="inferred from homology"/>
<dbReference type="GO" id="GO:0043190">
    <property type="term" value="C:ATP-binding cassette (ABC) transporter complex"/>
    <property type="evidence" value="ECO:0007669"/>
    <property type="project" value="InterPro"/>
</dbReference>
<dbReference type="NCBIfam" id="NF045467">
    <property type="entry name" value="Opp4A"/>
    <property type="match status" value="1"/>
</dbReference>
<evidence type="ECO:0000259" key="6">
    <source>
        <dbReference type="Pfam" id="PF00496"/>
    </source>
</evidence>
<feature type="compositionally biased region" description="Basic and acidic residues" evidence="4">
    <location>
        <begin position="27"/>
        <end position="41"/>
    </location>
</feature>
<dbReference type="Proteomes" id="UP000524893">
    <property type="component" value="Unassembled WGS sequence"/>
</dbReference>
<accession>A0A9X0TPH0</accession>
<dbReference type="PANTHER" id="PTHR30290">
    <property type="entry name" value="PERIPLASMIC BINDING COMPONENT OF ABC TRANSPORTER"/>
    <property type="match status" value="1"/>
</dbReference>
<feature type="chain" id="PRO_5041155317" evidence="5">
    <location>
        <begin position="22"/>
        <end position="573"/>
    </location>
</feature>
<evidence type="ECO:0000256" key="2">
    <source>
        <dbReference type="ARBA" id="ARBA00022448"/>
    </source>
</evidence>
<evidence type="ECO:0000256" key="4">
    <source>
        <dbReference type="SAM" id="MobiDB-lite"/>
    </source>
</evidence>
<evidence type="ECO:0000313" key="8">
    <source>
        <dbReference type="Proteomes" id="UP000524893"/>
    </source>
</evidence>
<dbReference type="InterPro" id="IPR000914">
    <property type="entry name" value="SBP_5_dom"/>
</dbReference>
<dbReference type="PANTHER" id="PTHR30290:SF9">
    <property type="entry name" value="OLIGOPEPTIDE-BINDING PROTEIN APPA"/>
    <property type="match status" value="1"/>
</dbReference>
<dbReference type="GO" id="GO:0015833">
    <property type="term" value="P:peptide transport"/>
    <property type="evidence" value="ECO:0007669"/>
    <property type="project" value="TreeGrafter"/>
</dbReference>
<dbReference type="Gene3D" id="3.40.190.10">
    <property type="entry name" value="Periplasmic binding protein-like II"/>
    <property type="match status" value="1"/>
</dbReference>
<sequence>MKKAYRYVLFLALSVVLVLSACGKSGDTAKNDSSKTEKSDAKGGTLNVGIAEPPEGNFQSIFSSSTGDSGVIDYFNDSLIELDDNLQIKPKILSWEKHKDDDLTYTFKLKKGIKWQDGNPLTINDWIFTLETIADPDYDGPRYSGVDVIKGAEEKHKGQAQNISGIKKIDDYTAEVTFKAHKANNLLELWTSAPISEKIFKDIPVKDMAKSDAVRKHPIGIGPFKVKNIVDGESVELVKNKDYWQGEPKIDKINLRVVEQTSMTQALEKGDIDMASITPPIAKEIKDSGSDNLKLLEAPSTSYAIIGFVLNDYDKKSRKIGKERPKYQNKQLRQAMAYAINRKEWIDAFYYGYGKPLNGLIPSAHWSGAKKGDVHEYDHNVKKAKKLLDDAGYKDKDGDGWREDPDGKPFVVNLKHYAGSNPTFEPRSAAIKGYWEKVGLKTKVEMEEFGKYATDLENTSKDMEVYFRTWQQGADPDPSDLYKSTALWNESRYNNPKADKLLSEAVDSKVVGDSNKKRKEKYLEWQKIMAEDVPVIPIVELKDVTVVNNRVKNFEVSLKGSNPIYQWAVEDKK</sequence>
<dbReference type="GO" id="GO:1904680">
    <property type="term" value="F:peptide transmembrane transporter activity"/>
    <property type="evidence" value="ECO:0007669"/>
    <property type="project" value="TreeGrafter"/>
</dbReference>
<dbReference type="GO" id="GO:0042597">
    <property type="term" value="C:periplasmic space"/>
    <property type="evidence" value="ECO:0007669"/>
    <property type="project" value="UniProtKB-ARBA"/>
</dbReference>
<feature type="domain" description="Solute-binding protein family 5" evidence="6">
    <location>
        <begin position="92"/>
        <end position="482"/>
    </location>
</feature>
<evidence type="ECO:0000256" key="1">
    <source>
        <dbReference type="ARBA" id="ARBA00005695"/>
    </source>
</evidence>
<feature type="region of interest" description="Disordered" evidence="4">
    <location>
        <begin position="25"/>
        <end position="46"/>
    </location>
</feature>
<keyword evidence="2" id="KW-0813">Transport</keyword>
<dbReference type="SUPFAM" id="SSF53850">
    <property type="entry name" value="Periplasmic binding protein-like II"/>
    <property type="match status" value="1"/>
</dbReference>
<dbReference type="InterPro" id="IPR039424">
    <property type="entry name" value="SBP_5"/>
</dbReference>
<dbReference type="Gene3D" id="3.10.105.10">
    <property type="entry name" value="Dipeptide-binding Protein, Domain 3"/>
    <property type="match status" value="1"/>
</dbReference>
<dbReference type="EMBL" id="JABTCN010000059">
    <property type="protein sequence ID" value="MBA8777546.1"/>
    <property type="molecule type" value="Genomic_DNA"/>
</dbReference>
<dbReference type="PIRSF" id="PIRSF002741">
    <property type="entry name" value="MppA"/>
    <property type="match status" value="1"/>
</dbReference>
<feature type="signal peptide" evidence="5">
    <location>
        <begin position="1"/>
        <end position="21"/>
    </location>
</feature>
<evidence type="ECO:0000256" key="5">
    <source>
        <dbReference type="SAM" id="SignalP"/>
    </source>
</evidence>
<dbReference type="InterPro" id="IPR030678">
    <property type="entry name" value="Peptide/Ni-bd"/>
</dbReference>
<dbReference type="Pfam" id="PF00496">
    <property type="entry name" value="SBP_bac_5"/>
    <property type="match status" value="1"/>
</dbReference>
<protein>
    <submittedName>
        <fullName evidence="7">ABC transporter substrate-binding protein</fullName>
    </submittedName>
</protein>